<proteinExistence type="predicted"/>
<dbReference type="RefSeq" id="WP_073105046.1">
    <property type="nucleotide sequence ID" value="NZ_FQYN01000001.1"/>
</dbReference>
<keyword evidence="3" id="KW-1185">Reference proteome</keyword>
<feature type="transmembrane region" description="Helical" evidence="1">
    <location>
        <begin position="34"/>
        <end position="54"/>
    </location>
</feature>
<evidence type="ECO:0000313" key="3">
    <source>
        <dbReference type="Proteomes" id="UP000184418"/>
    </source>
</evidence>
<protein>
    <submittedName>
        <fullName evidence="2">Uncharacterized protein</fullName>
    </submittedName>
</protein>
<keyword evidence="1" id="KW-1133">Transmembrane helix</keyword>
<dbReference type="STRING" id="1121955.SAMN02745146_0575"/>
<name>A0A1M6AB69_9BACT</name>
<keyword evidence="1" id="KW-0812">Transmembrane</keyword>
<feature type="transmembrane region" description="Helical" evidence="1">
    <location>
        <begin position="66"/>
        <end position="87"/>
    </location>
</feature>
<organism evidence="2 3">
    <name type="scientific">Hymenobacter daecheongensis DSM 21074</name>
    <dbReference type="NCBI Taxonomy" id="1121955"/>
    <lineage>
        <taxon>Bacteria</taxon>
        <taxon>Pseudomonadati</taxon>
        <taxon>Bacteroidota</taxon>
        <taxon>Cytophagia</taxon>
        <taxon>Cytophagales</taxon>
        <taxon>Hymenobacteraceae</taxon>
        <taxon>Hymenobacter</taxon>
    </lineage>
</organism>
<feature type="transmembrane region" description="Helical" evidence="1">
    <location>
        <begin position="99"/>
        <end position="121"/>
    </location>
</feature>
<dbReference type="EMBL" id="FQYN01000001">
    <property type="protein sequence ID" value="SHI33730.1"/>
    <property type="molecule type" value="Genomic_DNA"/>
</dbReference>
<gene>
    <name evidence="2" type="ORF">SAMN02745146_0575</name>
</gene>
<sequence length="135" mass="15431">MAVFLRSFLLFCVIVWAILYGLQLHYGAAVVHPLAYSIFGFFTLLTAITYWITLRLVRASPDNFMAAYFSSIVLRLLLSIGLVMIYLYKGGAHEGRGTWTFLGCFFILYFFYAGFEVWSILSNLRPFSKPGENPE</sequence>
<reference evidence="2 3" key="1">
    <citation type="submission" date="2016-11" db="EMBL/GenBank/DDBJ databases">
        <authorList>
            <person name="Jaros S."/>
            <person name="Januszkiewicz K."/>
            <person name="Wedrychowicz H."/>
        </authorList>
    </citation>
    <scope>NUCLEOTIDE SEQUENCE [LARGE SCALE GENOMIC DNA]</scope>
    <source>
        <strain evidence="2 3">DSM 21074</strain>
    </source>
</reference>
<dbReference type="OrthoDB" id="893795at2"/>
<dbReference type="Proteomes" id="UP000184418">
    <property type="component" value="Unassembled WGS sequence"/>
</dbReference>
<dbReference type="AlphaFoldDB" id="A0A1M6AB69"/>
<evidence type="ECO:0000313" key="2">
    <source>
        <dbReference type="EMBL" id="SHI33730.1"/>
    </source>
</evidence>
<evidence type="ECO:0000256" key="1">
    <source>
        <dbReference type="SAM" id="Phobius"/>
    </source>
</evidence>
<accession>A0A1M6AB69</accession>
<keyword evidence="1" id="KW-0472">Membrane</keyword>
<feature type="transmembrane region" description="Helical" evidence="1">
    <location>
        <begin position="7"/>
        <end position="28"/>
    </location>
</feature>